<evidence type="ECO:0000256" key="1">
    <source>
        <dbReference type="ARBA" id="ARBA00004173"/>
    </source>
</evidence>
<accession>A0A0N5D113</accession>
<evidence type="ECO:0000256" key="6">
    <source>
        <dbReference type="ARBA" id="ARBA00035183"/>
    </source>
</evidence>
<dbReference type="AlphaFoldDB" id="A0A0N5D113"/>
<keyword evidence="3" id="KW-0689">Ribosomal protein</keyword>
<reference evidence="10" key="1">
    <citation type="submission" date="2017-02" db="UniProtKB">
        <authorList>
            <consortium name="WormBaseParasite"/>
        </authorList>
    </citation>
    <scope>IDENTIFICATION</scope>
</reference>
<evidence type="ECO:0000256" key="7">
    <source>
        <dbReference type="ARBA" id="ARBA00035398"/>
    </source>
</evidence>
<dbReference type="PANTHER" id="PTHR31542:SF1">
    <property type="entry name" value="LARGE RIBOSOMAL SUBUNIT PROTEIN ML50"/>
    <property type="match status" value="1"/>
</dbReference>
<evidence type="ECO:0000313" key="8">
    <source>
        <dbReference type="EMBL" id="VDN03862.1"/>
    </source>
</evidence>
<dbReference type="WBParaSite" id="TCLT_0000651601-mRNA-1">
    <property type="protein sequence ID" value="TCLT_0000651601-mRNA-1"/>
    <property type="gene ID" value="TCLT_0000651601"/>
</dbReference>
<evidence type="ECO:0000256" key="3">
    <source>
        <dbReference type="ARBA" id="ARBA00022980"/>
    </source>
</evidence>
<name>A0A0N5D113_THECL</name>
<gene>
    <name evidence="8" type="ORF">TCLT_LOCUS6505</name>
</gene>
<dbReference type="PANTHER" id="PTHR31542">
    <property type="entry name" value="39A RIBOSOMAL PROTEIN L50, MITOCHONDRIAL"/>
    <property type="match status" value="1"/>
</dbReference>
<dbReference type="InterPro" id="IPR018305">
    <property type="entry name" value="Ribosomal_m50"/>
</dbReference>
<proteinExistence type="inferred from homology"/>
<evidence type="ECO:0000256" key="2">
    <source>
        <dbReference type="ARBA" id="ARBA00008860"/>
    </source>
</evidence>
<dbReference type="STRING" id="103827.A0A0N5D113"/>
<dbReference type="EMBL" id="UYYF01004421">
    <property type="protein sequence ID" value="VDN03862.1"/>
    <property type="molecule type" value="Genomic_DNA"/>
</dbReference>
<dbReference type="Proteomes" id="UP000276776">
    <property type="component" value="Unassembled WGS sequence"/>
</dbReference>
<evidence type="ECO:0000313" key="9">
    <source>
        <dbReference type="Proteomes" id="UP000276776"/>
    </source>
</evidence>
<evidence type="ECO:0000313" key="10">
    <source>
        <dbReference type="WBParaSite" id="TCLT_0000651601-mRNA-1"/>
    </source>
</evidence>
<comment type="similarity">
    <text evidence="2">Belongs to the mitochondrion-specific ribosomal protein mL50 family.</text>
</comment>
<keyword evidence="9" id="KW-1185">Reference proteome</keyword>
<keyword evidence="4" id="KW-0496">Mitochondrion</keyword>
<dbReference type="OrthoDB" id="9939609at2759"/>
<reference evidence="8 9" key="2">
    <citation type="submission" date="2018-11" db="EMBL/GenBank/DDBJ databases">
        <authorList>
            <consortium name="Pathogen Informatics"/>
        </authorList>
    </citation>
    <scope>NUCLEOTIDE SEQUENCE [LARGE SCALE GENOMIC DNA]</scope>
</reference>
<evidence type="ECO:0000256" key="5">
    <source>
        <dbReference type="ARBA" id="ARBA00023274"/>
    </source>
</evidence>
<sequence length="197" mass="23087">AVSKKILKSLKSGDKAQIYNGSENDEFSDVTSTDEIDIDSIRARGFATNYLLGERLCHVVPNSELHSIKTVGDLIDFYGRPFRNLTKYAQMARDNKRTLPKNLHIIEHPFRFHPEDIHSYHGGETAFPGKGGEVISLRNKRLYRQFKPKEHWFDYEEETFDYERPDKGMPWDPEIAERMDQYPTKRYNLKAKGFRRT</sequence>
<keyword evidence="5" id="KW-0687">Ribonucleoprotein</keyword>
<organism evidence="10">
    <name type="scientific">Thelazia callipaeda</name>
    <name type="common">Oriental eyeworm</name>
    <name type="synonym">Parasitic nematode</name>
    <dbReference type="NCBI Taxonomy" id="103827"/>
    <lineage>
        <taxon>Eukaryota</taxon>
        <taxon>Metazoa</taxon>
        <taxon>Ecdysozoa</taxon>
        <taxon>Nematoda</taxon>
        <taxon>Chromadorea</taxon>
        <taxon>Rhabditida</taxon>
        <taxon>Spirurina</taxon>
        <taxon>Spiruromorpha</taxon>
        <taxon>Thelazioidea</taxon>
        <taxon>Thelaziidae</taxon>
        <taxon>Thelazia</taxon>
    </lineage>
</organism>
<dbReference type="GO" id="GO:0005762">
    <property type="term" value="C:mitochondrial large ribosomal subunit"/>
    <property type="evidence" value="ECO:0007669"/>
    <property type="project" value="TreeGrafter"/>
</dbReference>
<protein>
    <recommendedName>
        <fullName evidence="6">Large ribosomal subunit protein mL50</fullName>
    </recommendedName>
    <alternativeName>
        <fullName evidence="7">39S ribosomal protein L50, mitochondrial</fullName>
    </alternativeName>
</protein>
<evidence type="ECO:0000256" key="4">
    <source>
        <dbReference type="ARBA" id="ARBA00023128"/>
    </source>
</evidence>
<comment type="subcellular location">
    <subcellularLocation>
        <location evidence="1">Mitochondrion</location>
    </subcellularLocation>
</comment>